<keyword evidence="5" id="KW-0460">Magnesium</keyword>
<dbReference type="InterPro" id="IPR015797">
    <property type="entry name" value="NUDIX_hydrolase-like_dom_sf"/>
</dbReference>
<gene>
    <name evidence="8" type="ORF">CLODIP_2_CD05700</name>
</gene>
<dbReference type="NCBIfam" id="NF001299">
    <property type="entry name" value="PRK00241.1"/>
    <property type="match status" value="1"/>
</dbReference>
<dbReference type="Pfam" id="PF00293">
    <property type="entry name" value="NUDIX"/>
    <property type="match status" value="1"/>
</dbReference>
<dbReference type="Proteomes" id="UP000494165">
    <property type="component" value="Unassembled WGS sequence"/>
</dbReference>
<feature type="domain" description="Nudix hydrolase" evidence="7">
    <location>
        <begin position="203"/>
        <end position="333"/>
    </location>
</feature>
<dbReference type="InterPro" id="IPR000086">
    <property type="entry name" value="NUDIX_hydrolase_dom"/>
</dbReference>
<dbReference type="PROSITE" id="PS51462">
    <property type="entry name" value="NUDIX"/>
    <property type="match status" value="1"/>
</dbReference>
<dbReference type="SUPFAM" id="SSF55811">
    <property type="entry name" value="Nudix"/>
    <property type="match status" value="1"/>
</dbReference>
<evidence type="ECO:0000256" key="2">
    <source>
        <dbReference type="ARBA" id="ARBA00012381"/>
    </source>
</evidence>
<sequence length="357" mass="40025">MLRQVAIGCFRTYQKSGGFRVSSVKSAVIIMSTPKRGLSDVQRLRLQQKLKQVDKFSDEQLHEAKYFIFVRKEGKVLISKASRGSLAEINFQDVEVLQNDVKDKAVFVDLARGSDKCRFAIEVPSLSPEEQSQWEEKLHGKFVHLRQSLFLLSSEQSALVSQSRALFTWRRRRNFCPECGSAVKPAAGHSHKVCTNCDTPQYPYTAPVGIALVENEDHSQVLLVRQPRHPPGMFSCLAGFVDAGESLEENVSREVAEEVSLSTSKVEYIASQYWPYPAGRLMLGCIATVLPGVVDIDKDELEDAAWFTPTRLRKAINRAAAFKPPPEGEIWLPPPGAIAHDLIKVWLKRHHNSSAKL</sequence>
<dbReference type="AlphaFoldDB" id="A0A8S1CIE8"/>
<accession>A0A8S1CIE8</accession>
<dbReference type="InterPro" id="IPR015376">
    <property type="entry name" value="Znr_NADH_PPase"/>
</dbReference>
<dbReference type="EMBL" id="CADEPI010000044">
    <property type="protein sequence ID" value="CAB3369221.1"/>
    <property type="molecule type" value="Genomic_DNA"/>
</dbReference>
<dbReference type="GO" id="GO:0046872">
    <property type="term" value="F:metal ion binding"/>
    <property type="evidence" value="ECO:0007669"/>
    <property type="project" value="UniProtKB-KW"/>
</dbReference>
<dbReference type="PANTHER" id="PTHR11383">
    <property type="entry name" value="NUCLEOSIDE DIPHOSPHATE-LINKED MOIETY X MOTIF 13"/>
    <property type="match status" value="1"/>
</dbReference>
<dbReference type="EC" id="3.6.1.22" evidence="2"/>
<evidence type="ECO:0000259" key="7">
    <source>
        <dbReference type="PROSITE" id="PS51462"/>
    </source>
</evidence>
<dbReference type="InterPro" id="IPR049734">
    <property type="entry name" value="NudC-like_C"/>
</dbReference>
<evidence type="ECO:0000256" key="6">
    <source>
        <dbReference type="ARBA" id="ARBA00023027"/>
    </source>
</evidence>
<dbReference type="Gene3D" id="3.90.79.10">
    <property type="entry name" value="Nucleoside Triphosphate Pyrophosphohydrolase"/>
    <property type="match status" value="1"/>
</dbReference>
<evidence type="ECO:0000256" key="4">
    <source>
        <dbReference type="ARBA" id="ARBA00022801"/>
    </source>
</evidence>
<evidence type="ECO:0000256" key="1">
    <source>
        <dbReference type="ARBA" id="ARBA00001946"/>
    </source>
</evidence>
<comment type="caution">
    <text evidence="8">The sequence shown here is derived from an EMBL/GenBank/DDBJ whole genome shotgun (WGS) entry which is preliminary data.</text>
</comment>
<dbReference type="Gene3D" id="3.90.79.20">
    <property type="match status" value="1"/>
</dbReference>
<dbReference type="CDD" id="cd03429">
    <property type="entry name" value="NUDIX_NADH_pyrophosphatase_Nudt13"/>
    <property type="match status" value="1"/>
</dbReference>
<keyword evidence="6" id="KW-0520">NAD</keyword>
<evidence type="ECO:0000256" key="5">
    <source>
        <dbReference type="ARBA" id="ARBA00022842"/>
    </source>
</evidence>
<comment type="cofactor">
    <cofactor evidence="1">
        <name>Mg(2+)</name>
        <dbReference type="ChEBI" id="CHEBI:18420"/>
    </cofactor>
</comment>
<name>A0A8S1CIE8_9INSE</name>
<keyword evidence="4" id="KW-0378">Hydrolase</keyword>
<reference evidence="8 9" key="1">
    <citation type="submission" date="2020-04" db="EMBL/GenBank/DDBJ databases">
        <authorList>
            <person name="Alioto T."/>
            <person name="Alioto T."/>
            <person name="Gomez Garrido J."/>
        </authorList>
    </citation>
    <scope>NUCLEOTIDE SEQUENCE [LARGE SCALE GENOMIC DNA]</scope>
</reference>
<keyword evidence="3" id="KW-0479">Metal-binding</keyword>
<protein>
    <recommendedName>
        <fullName evidence="2">NAD(+) diphosphatase</fullName>
        <ecNumber evidence="2">3.6.1.22</ecNumber>
    </recommendedName>
</protein>
<dbReference type="GO" id="GO:0016787">
    <property type="term" value="F:hydrolase activity"/>
    <property type="evidence" value="ECO:0007669"/>
    <property type="project" value="UniProtKB-KW"/>
</dbReference>
<evidence type="ECO:0000256" key="3">
    <source>
        <dbReference type="ARBA" id="ARBA00022723"/>
    </source>
</evidence>
<organism evidence="8 9">
    <name type="scientific">Cloeon dipterum</name>
    <dbReference type="NCBI Taxonomy" id="197152"/>
    <lineage>
        <taxon>Eukaryota</taxon>
        <taxon>Metazoa</taxon>
        <taxon>Ecdysozoa</taxon>
        <taxon>Arthropoda</taxon>
        <taxon>Hexapoda</taxon>
        <taxon>Insecta</taxon>
        <taxon>Pterygota</taxon>
        <taxon>Palaeoptera</taxon>
        <taxon>Ephemeroptera</taxon>
        <taxon>Pisciforma</taxon>
        <taxon>Baetidae</taxon>
        <taxon>Cloeon</taxon>
    </lineage>
</organism>
<evidence type="ECO:0000313" key="8">
    <source>
        <dbReference type="EMBL" id="CAB3369221.1"/>
    </source>
</evidence>
<dbReference type="PANTHER" id="PTHR11383:SF3">
    <property type="entry name" value="NAD(P)H PYROPHOSPHATASE NUDT13, MITOCHONDRIAL"/>
    <property type="match status" value="1"/>
</dbReference>
<dbReference type="OrthoDB" id="10249612at2759"/>
<keyword evidence="9" id="KW-1185">Reference proteome</keyword>
<dbReference type="Pfam" id="PF09297">
    <property type="entry name" value="Zn_ribbon_NUD"/>
    <property type="match status" value="1"/>
</dbReference>
<proteinExistence type="predicted"/>
<evidence type="ECO:0000313" key="9">
    <source>
        <dbReference type="Proteomes" id="UP000494165"/>
    </source>
</evidence>